<dbReference type="Pfam" id="PF02191">
    <property type="entry name" value="OLF"/>
    <property type="match status" value="1"/>
</dbReference>
<dbReference type="GeneID" id="115823172"/>
<gene>
    <name evidence="7" type="primary">LOC115823172</name>
</gene>
<dbReference type="RefSeq" id="XP_030643098.1">
    <property type="nucleotide sequence ID" value="XM_030787238.1"/>
</dbReference>
<comment type="caution">
    <text evidence="3">Lacks conserved residue(s) required for the propagation of feature annotation.</text>
</comment>
<dbReference type="InterPro" id="IPR050605">
    <property type="entry name" value="Olfactomedin-like_domain"/>
</dbReference>
<name>A0A6J2WFJ5_CHACN</name>
<dbReference type="AlphaFoldDB" id="A0A6J2WFJ5"/>
<keyword evidence="4" id="KW-0732">Signal</keyword>
<proteinExistence type="predicted"/>
<dbReference type="PROSITE" id="PS51132">
    <property type="entry name" value="OLF"/>
    <property type="match status" value="1"/>
</dbReference>
<evidence type="ECO:0000313" key="7">
    <source>
        <dbReference type="RefSeq" id="XP_030643098.1"/>
    </source>
</evidence>
<feature type="signal peptide" evidence="4">
    <location>
        <begin position="1"/>
        <end position="24"/>
    </location>
</feature>
<evidence type="ECO:0000256" key="4">
    <source>
        <dbReference type="SAM" id="SignalP"/>
    </source>
</evidence>
<dbReference type="CDD" id="cd14686">
    <property type="entry name" value="bZIP"/>
    <property type="match status" value="1"/>
</dbReference>
<accession>A0A6J2WFJ5</accession>
<comment type="subcellular location">
    <subcellularLocation>
        <location evidence="1">Secreted</location>
    </subcellularLocation>
</comment>
<organism evidence="6 7">
    <name type="scientific">Chanos chanos</name>
    <name type="common">Milkfish</name>
    <name type="synonym">Mugil chanos</name>
    <dbReference type="NCBI Taxonomy" id="29144"/>
    <lineage>
        <taxon>Eukaryota</taxon>
        <taxon>Metazoa</taxon>
        <taxon>Chordata</taxon>
        <taxon>Craniata</taxon>
        <taxon>Vertebrata</taxon>
        <taxon>Euteleostomi</taxon>
        <taxon>Actinopterygii</taxon>
        <taxon>Neopterygii</taxon>
        <taxon>Teleostei</taxon>
        <taxon>Ostariophysi</taxon>
        <taxon>Gonorynchiformes</taxon>
        <taxon>Chanidae</taxon>
        <taxon>Chanos</taxon>
    </lineage>
</organism>
<dbReference type="PANTHER" id="PTHR23192">
    <property type="entry name" value="OLFACTOMEDIN-RELATED"/>
    <property type="match status" value="1"/>
</dbReference>
<evidence type="ECO:0000256" key="2">
    <source>
        <dbReference type="ARBA" id="ARBA00022525"/>
    </source>
</evidence>
<keyword evidence="6" id="KW-1185">Reference proteome</keyword>
<dbReference type="SMART" id="SM00284">
    <property type="entry name" value="OLF"/>
    <property type="match status" value="1"/>
</dbReference>
<dbReference type="PANTHER" id="PTHR23192:SF68">
    <property type="entry name" value="OLFACTOMEDIN-4-LIKE"/>
    <property type="match status" value="1"/>
</dbReference>
<evidence type="ECO:0000256" key="1">
    <source>
        <dbReference type="ARBA" id="ARBA00004613"/>
    </source>
</evidence>
<feature type="domain" description="Olfactomedin-like" evidence="5">
    <location>
        <begin position="187"/>
        <end position="461"/>
    </location>
</feature>
<dbReference type="GO" id="GO:0007165">
    <property type="term" value="P:signal transduction"/>
    <property type="evidence" value="ECO:0007669"/>
    <property type="project" value="TreeGrafter"/>
</dbReference>
<feature type="chain" id="PRO_5026826479" evidence="4">
    <location>
        <begin position="25"/>
        <end position="461"/>
    </location>
</feature>
<evidence type="ECO:0000259" key="5">
    <source>
        <dbReference type="PROSITE" id="PS51132"/>
    </source>
</evidence>
<sequence length="461" mass="51832">MKLMLFSVYMIVAVPSILSRAVKASSCVCDLKNSEPPFPLEKLQNVEKAATKCTESITSKQMLEVDALLLGVTHRLRQLEQDVSVLERDDDGDLYGAVSLRIIEIELAEILESVKKLNNISLGHQSLASNTLKDLQAMTAEMEELERFDHTRVVSKQRENQRLKRELTECRDELQATPLPPTPEPGHCPQGHLVNVTGPKTNTGMEYGTSYPYGAWGQDANPPAGKENWFWLVALTSSNVYANYIREYSSLSSLIAGVKVGDVVIASSNPTTNTIQGPNVVMYGDALYYGCYNSHSICRFNMTQRAVTTVSLPKDSGFNNKFPFCHLQACYVYTDLDLATDESGVWVMYTSPDNFGNVIIRKVEAGSPPALGRTWNTSLHKRTATNTFMACGVLYATRYLDKETEEIFYSFDTVTGQERYDLHIHIKKPYTNIQSLNYSPRDRMLYVYSDAYLLTYNVIFE</sequence>
<evidence type="ECO:0000256" key="3">
    <source>
        <dbReference type="PROSITE-ProRule" id="PRU00446"/>
    </source>
</evidence>
<dbReference type="OrthoDB" id="8626508at2759"/>
<dbReference type="InterPro" id="IPR003112">
    <property type="entry name" value="Olfac-like_dom"/>
</dbReference>
<dbReference type="Proteomes" id="UP000504632">
    <property type="component" value="Chromosome 1"/>
</dbReference>
<protein>
    <submittedName>
        <fullName evidence="7">Olfactomedin-4-like</fullName>
    </submittedName>
</protein>
<evidence type="ECO:0000313" key="6">
    <source>
        <dbReference type="Proteomes" id="UP000504632"/>
    </source>
</evidence>
<dbReference type="GO" id="GO:0005615">
    <property type="term" value="C:extracellular space"/>
    <property type="evidence" value="ECO:0007669"/>
    <property type="project" value="TreeGrafter"/>
</dbReference>
<keyword evidence="2" id="KW-0964">Secreted</keyword>
<dbReference type="InParanoid" id="A0A6J2WFJ5"/>
<reference evidence="7" key="1">
    <citation type="submission" date="2025-08" db="UniProtKB">
        <authorList>
            <consortium name="RefSeq"/>
        </authorList>
    </citation>
    <scope>IDENTIFICATION</scope>
</reference>